<reference evidence="2" key="1">
    <citation type="journal article" date="2023" name="Mol. Phylogenet. Evol.">
        <title>Genome-scale phylogeny and comparative genomics of the fungal order Sordariales.</title>
        <authorList>
            <person name="Hensen N."/>
            <person name="Bonometti L."/>
            <person name="Westerberg I."/>
            <person name="Brannstrom I.O."/>
            <person name="Guillou S."/>
            <person name="Cros-Aarteil S."/>
            <person name="Calhoun S."/>
            <person name="Haridas S."/>
            <person name="Kuo A."/>
            <person name="Mondo S."/>
            <person name="Pangilinan J."/>
            <person name="Riley R."/>
            <person name="LaButti K."/>
            <person name="Andreopoulos B."/>
            <person name="Lipzen A."/>
            <person name="Chen C."/>
            <person name="Yan M."/>
            <person name="Daum C."/>
            <person name="Ng V."/>
            <person name="Clum A."/>
            <person name="Steindorff A."/>
            <person name="Ohm R.A."/>
            <person name="Martin F."/>
            <person name="Silar P."/>
            <person name="Natvig D.O."/>
            <person name="Lalanne C."/>
            <person name="Gautier V."/>
            <person name="Ament-Velasquez S.L."/>
            <person name="Kruys A."/>
            <person name="Hutchinson M.I."/>
            <person name="Powell A.J."/>
            <person name="Barry K."/>
            <person name="Miller A.N."/>
            <person name="Grigoriev I.V."/>
            <person name="Debuchy R."/>
            <person name="Gladieux P."/>
            <person name="Hiltunen Thoren M."/>
            <person name="Johannesson H."/>
        </authorList>
    </citation>
    <scope>NUCLEOTIDE SEQUENCE</scope>
    <source>
        <strain evidence="2">CBS 626.80</strain>
    </source>
</reference>
<proteinExistence type="predicted"/>
<dbReference type="InterPro" id="IPR024983">
    <property type="entry name" value="CHAT_dom"/>
</dbReference>
<dbReference type="Pfam" id="PF12770">
    <property type="entry name" value="CHAT"/>
    <property type="match status" value="1"/>
</dbReference>
<evidence type="ECO:0000259" key="1">
    <source>
        <dbReference type="Pfam" id="PF12770"/>
    </source>
</evidence>
<keyword evidence="3" id="KW-1185">Reference proteome</keyword>
<name>A0AAN6SB85_9PEZI</name>
<comment type="caution">
    <text evidence="2">The sequence shown here is derived from an EMBL/GenBank/DDBJ whole genome shotgun (WGS) entry which is preliminary data.</text>
</comment>
<dbReference type="Proteomes" id="UP001303222">
    <property type="component" value="Unassembled WGS sequence"/>
</dbReference>
<protein>
    <submittedName>
        <fullName evidence="2">CHAT domain-containing protein</fullName>
    </submittedName>
</protein>
<organism evidence="2 3">
    <name type="scientific">Pseudoneurospora amorphoporcata</name>
    <dbReference type="NCBI Taxonomy" id="241081"/>
    <lineage>
        <taxon>Eukaryota</taxon>
        <taxon>Fungi</taxon>
        <taxon>Dikarya</taxon>
        <taxon>Ascomycota</taxon>
        <taxon>Pezizomycotina</taxon>
        <taxon>Sordariomycetes</taxon>
        <taxon>Sordariomycetidae</taxon>
        <taxon>Sordariales</taxon>
        <taxon>Sordariaceae</taxon>
        <taxon>Pseudoneurospora</taxon>
    </lineage>
</organism>
<gene>
    <name evidence="2" type="ORF">QBC32DRAFT_401319</name>
</gene>
<reference evidence="2" key="2">
    <citation type="submission" date="2023-06" db="EMBL/GenBank/DDBJ databases">
        <authorList>
            <consortium name="Lawrence Berkeley National Laboratory"/>
            <person name="Mondo S.J."/>
            <person name="Hensen N."/>
            <person name="Bonometti L."/>
            <person name="Westerberg I."/>
            <person name="Brannstrom I.O."/>
            <person name="Guillou S."/>
            <person name="Cros-Aarteil S."/>
            <person name="Calhoun S."/>
            <person name="Haridas S."/>
            <person name="Kuo A."/>
            <person name="Pangilinan J."/>
            <person name="Riley R."/>
            <person name="Labutti K."/>
            <person name="Andreopoulos B."/>
            <person name="Lipzen A."/>
            <person name="Chen C."/>
            <person name="Yanf M."/>
            <person name="Daum C."/>
            <person name="Ng V."/>
            <person name="Clum A."/>
            <person name="Steindorff A."/>
            <person name="Ohm R."/>
            <person name="Martin F."/>
            <person name="Silar P."/>
            <person name="Natvig D."/>
            <person name="Lalanne C."/>
            <person name="Gautier V."/>
            <person name="Ament-Velasquez S.L."/>
            <person name="Kruys A."/>
            <person name="Hutchinson M.I."/>
            <person name="Powell A.J."/>
            <person name="Barry K."/>
            <person name="Miller A.N."/>
            <person name="Grigoriev I.V."/>
            <person name="Debuchy R."/>
            <person name="Gladieux P."/>
            <person name="Thoren M.H."/>
            <person name="Johannesson H."/>
        </authorList>
    </citation>
    <scope>NUCLEOTIDE SEQUENCE</scope>
    <source>
        <strain evidence="2">CBS 626.80</strain>
    </source>
</reference>
<accession>A0AAN6SB85</accession>
<dbReference type="AlphaFoldDB" id="A0AAN6SB85"/>
<evidence type="ECO:0000313" key="2">
    <source>
        <dbReference type="EMBL" id="KAK3947852.1"/>
    </source>
</evidence>
<feature type="domain" description="CHAT" evidence="1">
    <location>
        <begin position="300"/>
        <end position="536"/>
    </location>
</feature>
<sequence>MSRRIYRQALEATPEDHPDRTHRLHSLGLGYRDRYQRTGAVADLELAIQHFKEAVVHSSSAILDRLRPAMKLLQLPLKTKHWELADEVASTAVSLIPLLTPRSLENSDKQYLLTKVSGLASDAAAVVLMVGKTPYKAMQLLELGRGVIIVDQFIMPTVVPNQVNQRYDAGQKLEELIDDIRRLPGFDRFLMGPTEDELKAAAISGPIVTINVSNYRCDTLIIEEHGLKSVPLPDLKRNDIEARAKALVNLDAQLLEWLWDTIAKPVLDALGFTQKPNGALVQSRQKHSTLLAERGSGKAVLIGIEKTSGLADLAFVSQEIKELKRICGSMQLQVLTLLPFQKDVMAALKDCDIFHFAGYGSTNQSDPSKSSLLLKDGPLTVASLFETNLQSRMPFLAYLSACGTGQVKHDKLMDEALHLVAAYQIAGFRHVIGTLWEVNDALCVDAATGIYKWMQDQKMTDDSVSEGLHRVSIKLRKAWLLENETRAANRMAALRNKSVPMDTEHTRSSQGTTKDLRAVELYEDAPLHWVPYVHFGI</sequence>
<evidence type="ECO:0000313" key="3">
    <source>
        <dbReference type="Proteomes" id="UP001303222"/>
    </source>
</evidence>
<dbReference type="EMBL" id="MU859305">
    <property type="protein sequence ID" value="KAK3947852.1"/>
    <property type="molecule type" value="Genomic_DNA"/>
</dbReference>